<keyword evidence="1" id="KW-0732">Signal</keyword>
<organism evidence="2 3">
    <name type="scientific">Luteolibacter yonseiensis</name>
    <dbReference type="NCBI Taxonomy" id="1144680"/>
    <lineage>
        <taxon>Bacteria</taxon>
        <taxon>Pseudomonadati</taxon>
        <taxon>Verrucomicrobiota</taxon>
        <taxon>Verrucomicrobiia</taxon>
        <taxon>Verrucomicrobiales</taxon>
        <taxon>Verrucomicrobiaceae</taxon>
        <taxon>Luteolibacter</taxon>
    </lineage>
</organism>
<dbReference type="AlphaFoldDB" id="A0A934V5T7"/>
<comment type="caution">
    <text evidence="2">The sequence shown here is derived from an EMBL/GenBank/DDBJ whole genome shotgun (WGS) entry which is preliminary data.</text>
</comment>
<evidence type="ECO:0000256" key="1">
    <source>
        <dbReference type="SAM" id="SignalP"/>
    </source>
</evidence>
<reference evidence="2" key="1">
    <citation type="submission" date="2021-01" db="EMBL/GenBank/DDBJ databases">
        <title>Modified the classification status of verrucomicrobia.</title>
        <authorList>
            <person name="Feng X."/>
        </authorList>
    </citation>
    <scope>NUCLEOTIDE SEQUENCE</scope>
    <source>
        <strain evidence="2">JCM 18052</strain>
    </source>
</reference>
<dbReference type="Proteomes" id="UP000600139">
    <property type="component" value="Unassembled WGS sequence"/>
</dbReference>
<dbReference type="RefSeq" id="WP_200349263.1">
    <property type="nucleotide sequence ID" value="NZ_BAABHZ010000005.1"/>
</dbReference>
<evidence type="ECO:0000313" key="3">
    <source>
        <dbReference type="Proteomes" id="UP000600139"/>
    </source>
</evidence>
<sequence length="557" mass="59511">MKLIRLLTVFLPLLCLGTAHAQWQTTTYTLKGGWSSIYLSGDARYDTLDNIFPAAVTEVWRWNPNPTQVQFTESSLIPSEGTSEWTVWRRGFPADSKLTQLGGQTAYLVKSDGSASTTHTVAIKQSPFLPSAAWVRNGANLMGFPTYGTGANSPSIASYFSTFPAAVAANAKIYKYVGGELGPANPIQIFSNTSEKLDRKQAYWFSAKVVENFYAPLELSLSSSSGLDFGRSGSSVTLRIRNRSTEVVNVTFAPVNSEASPGDETAIAGAVPLTRRIYDPGAVALVDVPLTGAITETIAPQSTLEILFGLDRGSMDGDLESLFASFLRITDSGNLMDVYLPVRAQPASLAGLWIGDVKVSAVESKVAGATGNSTPQSFPLRTLIHVSGNGTARLLSQVFLGRLAVAPNDEGVCTREALLKQDEKAKARRLVAAHLPLDRVIIGDGGVEMGGSLTCEVGIPYNDPTNPFVHQYHPDHDNKDARQRPVGAGVESYDILRTCTFTFTPTPPAGSTSSTGWGSSVIGGTYTETITGVHKTPVVVSGTFELNRASEIGTLSE</sequence>
<gene>
    <name evidence="2" type="ORF">JIN84_01575</name>
</gene>
<accession>A0A934V5T7</accession>
<dbReference type="EMBL" id="JAENIK010000002">
    <property type="protein sequence ID" value="MBK1814297.1"/>
    <property type="molecule type" value="Genomic_DNA"/>
</dbReference>
<evidence type="ECO:0000313" key="2">
    <source>
        <dbReference type="EMBL" id="MBK1814297.1"/>
    </source>
</evidence>
<proteinExistence type="predicted"/>
<keyword evidence="3" id="KW-1185">Reference proteome</keyword>
<name>A0A934V5T7_9BACT</name>
<feature type="signal peptide" evidence="1">
    <location>
        <begin position="1"/>
        <end position="21"/>
    </location>
</feature>
<feature type="chain" id="PRO_5037734924" evidence="1">
    <location>
        <begin position="22"/>
        <end position="557"/>
    </location>
</feature>
<protein>
    <submittedName>
        <fullName evidence="2">Uncharacterized protein</fullName>
    </submittedName>
</protein>